<dbReference type="PROSITE" id="PS51762">
    <property type="entry name" value="GH16_2"/>
    <property type="match status" value="1"/>
</dbReference>
<dbReference type="CDD" id="cd08023">
    <property type="entry name" value="GH16_laminarinase_like"/>
    <property type="match status" value="1"/>
</dbReference>
<dbReference type="Pfam" id="PF00722">
    <property type="entry name" value="Glyco_hydro_16"/>
    <property type="match status" value="1"/>
</dbReference>
<dbReference type="PANTHER" id="PTHR10963">
    <property type="entry name" value="GLYCOSYL HYDROLASE-RELATED"/>
    <property type="match status" value="1"/>
</dbReference>
<feature type="domain" description="GH16" evidence="3">
    <location>
        <begin position="97"/>
        <end position="344"/>
    </location>
</feature>
<name>A0A5P2ATQ8_STRVZ</name>
<sequence>MRVLGARPVLHRPGRGPHVRPAPAVRPRDDVRRAPRRGIGRGLRRRGSGRGRGAVNGKGARRSLRRAAALALSSLLLVTAAACSGTAGSIRPAAITGEAAAGPTPSEEWRLVLSDEFDGSELDDRTWTTCYDWNKDGCTNSGNDELQWYLPEQVSVGDGELTLTAERRETRGSDDETYPWTSGMVSTGRDDWYAEPRRTFTYGYFEAAIRIPPEAGMFPAFWLMPAARFTPPEIDIMEFLDTTQEVSMYVHWREEDGDEERQRGTYGPVDFPEKFHVFGLLWEPDELVWYVDGVERLRVTDTERIPDVPMEILLNLAVGVPKEPPESVGTARMHVDWVRVWEKR</sequence>
<evidence type="ECO:0000313" key="5">
    <source>
        <dbReference type="Proteomes" id="UP000324106"/>
    </source>
</evidence>
<proteinExistence type="inferred from homology"/>
<evidence type="ECO:0000256" key="1">
    <source>
        <dbReference type="ARBA" id="ARBA00006865"/>
    </source>
</evidence>
<dbReference type="InterPro" id="IPR000757">
    <property type="entry name" value="Beta-glucanase-like"/>
</dbReference>
<dbReference type="OrthoDB" id="4455781at2"/>
<gene>
    <name evidence="4" type="ORF">DEJ46_22795</name>
</gene>
<dbReference type="GO" id="GO:0005975">
    <property type="term" value="P:carbohydrate metabolic process"/>
    <property type="evidence" value="ECO:0007669"/>
    <property type="project" value="InterPro"/>
</dbReference>
<feature type="region of interest" description="Disordered" evidence="2">
    <location>
        <begin position="1"/>
        <end position="60"/>
    </location>
</feature>
<dbReference type="PANTHER" id="PTHR10963:SF55">
    <property type="entry name" value="GLYCOSIDE HYDROLASE FAMILY 16 PROTEIN"/>
    <property type="match status" value="1"/>
</dbReference>
<feature type="compositionally biased region" description="Basic residues" evidence="2">
    <location>
        <begin position="34"/>
        <end position="49"/>
    </location>
</feature>
<evidence type="ECO:0000259" key="3">
    <source>
        <dbReference type="PROSITE" id="PS51762"/>
    </source>
</evidence>
<evidence type="ECO:0000256" key="2">
    <source>
        <dbReference type="SAM" id="MobiDB-lite"/>
    </source>
</evidence>
<dbReference type="SUPFAM" id="SSF49899">
    <property type="entry name" value="Concanavalin A-like lectins/glucanases"/>
    <property type="match status" value="1"/>
</dbReference>
<protein>
    <recommendedName>
        <fullName evidence="3">GH16 domain-containing protein</fullName>
    </recommendedName>
</protein>
<dbReference type="GO" id="GO:0004553">
    <property type="term" value="F:hydrolase activity, hydrolyzing O-glycosyl compounds"/>
    <property type="evidence" value="ECO:0007669"/>
    <property type="project" value="InterPro"/>
</dbReference>
<dbReference type="InterPro" id="IPR013320">
    <property type="entry name" value="ConA-like_dom_sf"/>
</dbReference>
<dbReference type="EMBL" id="CP029194">
    <property type="protein sequence ID" value="QES21583.1"/>
    <property type="molecule type" value="Genomic_DNA"/>
</dbReference>
<dbReference type="AlphaFoldDB" id="A0A5P2ATQ8"/>
<dbReference type="Proteomes" id="UP000324106">
    <property type="component" value="Chromosome"/>
</dbReference>
<feature type="compositionally biased region" description="Basic residues" evidence="2">
    <location>
        <begin position="9"/>
        <end position="18"/>
    </location>
</feature>
<organism evidence="4 5">
    <name type="scientific">Streptomyces venezuelae</name>
    <dbReference type="NCBI Taxonomy" id="54571"/>
    <lineage>
        <taxon>Bacteria</taxon>
        <taxon>Bacillati</taxon>
        <taxon>Actinomycetota</taxon>
        <taxon>Actinomycetes</taxon>
        <taxon>Kitasatosporales</taxon>
        <taxon>Streptomycetaceae</taxon>
        <taxon>Streptomyces</taxon>
    </lineage>
</organism>
<reference evidence="4 5" key="1">
    <citation type="submission" date="2018-05" db="EMBL/GenBank/DDBJ databases">
        <title>Streptomyces venezuelae.</title>
        <authorList>
            <person name="Kim W."/>
            <person name="Lee N."/>
            <person name="Cho B.-K."/>
        </authorList>
    </citation>
    <scope>NUCLEOTIDE SEQUENCE [LARGE SCALE GENOMIC DNA]</scope>
    <source>
        <strain evidence="4 5">ATCC 15068</strain>
    </source>
</reference>
<dbReference type="InterPro" id="IPR050546">
    <property type="entry name" value="Glycosyl_Hydrlase_16"/>
</dbReference>
<dbReference type="Gene3D" id="2.60.120.200">
    <property type="match status" value="1"/>
</dbReference>
<comment type="similarity">
    <text evidence="1">Belongs to the glycosyl hydrolase 16 family.</text>
</comment>
<evidence type="ECO:0000313" key="4">
    <source>
        <dbReference type="EMBL" id="QES21583.1"/>
    </source>
</evidence>
<accession>A0A5P2ATQ8</accession>